<dbReference type="GO" id="GO:0009986">
    <property type="term" value="C:cell surface"/>
    <property type="evidence" value="ECO:0007669"/>
    <property type="project" value="UniProtKB-SubCell"/>
</dbReference>
<gene>
    <name evidence="10" type="ORF">BOVATA_027780</name>
</gene>
<feature type="domain" description="6-Cys" evidence="9">
    <location>
        <begin position="822"/>
        <end position="952"/>
    </location>
</feature>
<keyword evidence="4 8" id="KW-0732">Signal</keyword>
<dbReference type="InterPro" id="IPR010884">
    <property type="entry name" value="6_CYS_dom"/>
</dbReference>
<dbReference type="Gene3D" id="2.60.40.2860">
    <property type="match status" value="1"/>
</dbReference>
<dbReference type="OrthoDB" id="365660at2759"/>
<protein>
    <recommendedName>
        <fullName evidence="9">6-Cys domain-containing protein</fullName>
    </recommendedName>
</protein>
<evidence type="ECO:0000313" key="11">
    <source>
        <dbReference type="Proteomes" id="UP000236319"/>
    </source>
</evidence>
<organism evidence="10 11">
    <name type="scientific">Babesia ovata</name>
    <dbReference type="NCBI Taxonomy" id="189622"/>
    <lineage>
        <taxon>Eukaryota</taxon>
        <taxon>Sar</taxon>
        <taxon>Alveolata</taxon>
        <taxon>Apicomplexa</taxon>
        <taxon>Aconoidasida</taxon>
        <taxon>Piroplasmida</taxon>
        <taxon>Babesiidae</taxon>
        <taxon>Babesia</taxon>
    </lineage>
</organism>
<dbReference type="GeneID" id="39875055"/>
<dbReference type="Pfam" id="PF07422">
    <property type="entry name" value="s48_45"/>
    <property type="match status" value="1"/>
</dbReference>
<name>A0A2H6KE68_9APIC</name>
<feature type="chain" id="PRO_5014153963" description="6-Cys domain-containing protein" evidence="8">
    <location>
        <begin position="22"/>
        <end position="952"/>
    </location>
</feature>
<evidence type="ECO:0000256" key="2">
    <source>
        <dbReference type="ARBA" id="ARBA00004241"/>
    </source>
</evidence>
<feature type="signal peptide" evidence="8">
    <location>
        <begin position="1"/>
        <end position="21"/>
    </location>
</feature>
<evidence type="ECO:0000256" key="4">
    <source>
        <dbReference type="ARBA" id="ARBA00022729"/>
    </source>
</evidence>
<evidence type="ECO:0000256" key="1">
    <source>
        <dbReference type="ARBA" id="ARBA00004236"/>
    </source>
</evidence>
<keyword evidence="6" id="KW-1015">Disulfide bond</keyword>
<sequence>MAKYGIITLWAILSIVPYSARYIHEIDHNFGDPDGLLRDNALVKFYMDTEYFGPATVICPHQVNDIEYVWHPQTKSDDQSRINAYVSENGRFRSVALSDVVRTEAPRSLFRMESSESHSTLHLDLTHDDIYTIIERRLIFLCGPRDLVLSDALQQHLDRLNDSTDFPKHPWTLTNPLTQEIKKIGTGLGMLILYRGLTHLPLQGCGSRPSPLFAVDNEVTVDPNTGIRSCLADPMLKAPIGFLCEGRLEPDDCMRSLLNNHGGAITAPSAHKYWEFEHHEPWVVAQYFKDLALPPFSGECRCINPETGQVKAKIQIRPKTEYSCDISSMIKRNRVSAIAGPWCSVVLHPGSTLTIRFPTEGVDTISGEGADEHSQPGLHRRRSRISLLETGFQPTSLMTLRQQAGYHDLATYDEIPYNEALAGDALELDISQISQGVVKLKYHLGKPLALLGGQNSFLYHWALKSRNEDALESVVATVSVSFAFTHRYRMVGCDRGPQNVFDPELSKTYCSTKWMRNGIGPTYECKYYKRMYENHAGIHCRPDEELLPNNCESTGYDLSSNRIKPSPESVRNVTPHSVRGFQVFDMDKPNAPLSYACICVNQHGYEKSRLILESDDEENHTYPVRSEKASHTWSPYRFLSSSEFDLDKRCKSPISIVLNNISKRSIKLHVGTMLSMTCALDFDDPNVANKHDITTSWLPTKASEFHYIVSHTLHGRALIRRAHRDAIAGTSEGLKVTYGYVHTSSFTRLSLELRKGAILISKESDNKEYISMTFVCGKAPEPSDLSIVTCNTSATPIPYGTGMLAPYTWNVVEVAVETTDPHMQGCGVTYASDELFKPETPQLYDADGQPQFGCKIDLQAAKEAAFYCPAPYVLDPPNCFSQVAVEGTVKNTRDLSKSLVVSRSNHFVILSFDGSLVGPGETLRQTAPLECRCVTIKGIVLSTIQIENYYSK</sequence>
<evidence type="ECO:0000256" key="5">
    <source>
        <dbReference type="ARBA" id="ARBA00023136"/>
    </source>
</evidence>
<evidence type="ECO:0000259" key="9">
    <source>
        <dbReference type="PROSITE" id="PS51701"/>
    </source>
</evidence>
<evidence type="ECO:0000313" key="10">
    <source>
        <dbReference type="EMBL" id="GBE61285.1"/>
    </source>
</evidence>
<accession>A0A2H6KE68</accession>
<evidence type="ECO:0000256" key="3">
    <source>
        <dbReference type="ARBA" id="ARBA00022475"/>
    </source>
</evidence>
<evidence type="ECO:0000256" key="6">
    <source>
        <dbReference type="ARBA" id="ARBA00023157"/>
    </source>
</evidence>
<dbReference type="Proteomes" id="UP000236319">
    <property type="component" value="Unassembled WGS sequence"/>
</dbReference>
<dbReference type="RefSeq" id="XP_028867528.1">
    <property type="nucleotide sequence ID" value="XM_029011695.1"/>
</dbReference>
<reference evidence="10 11" key="1">
    <citation type="journal article" date="2017" name="BMC Genomics">
        <title>Whole-genome assembly of Babesia ovata and comparative genomics between closely related pathogens.</title>
        <authorList>
            <person name="Yamagishi J."/>
            <person name="Asada M."/>
            <person name="Hakimi H."/>
            <person name="Tanaka T.Q."/>
            <person name="Sugimoto C."/>
            <person name="Kawazu S."/>
        </authorList>
    </citation>
    <scope>NUCLEOTIDE SEQUENCE [LARGE SCALE GENOMIC DNA]</scope>
    <source>
        <strain evidence="10 11">Miyake</strain>
    </source>
</reference>
<keyword evidence="3" id="KW-1003">Cell membrane</keyword>
<dbReference type="GO" id="GO:0005886">
    <property type="term" value="C:plasma membrane"/>
    <property type="evidence" value="ECO:0007669"/>
    <property type="project" value="UniProtKB-SubCell"/>
</dbReference>
<proteinExistence type="predicted"/>
<comment type="caution">
    <text evidence="10">The sequence shown here is derived from an EMBL/GenBank/DDBJ whole genome shotgun (WGS) entry which is preliminary data.</text>
</comment>
<dbReference type="AlphaFoldDB" id="A0A2H6KE68"/>
<dbReference type="PROSITE" id="PS51701">
    <property type="entry name" value="6_CYS"/>
    <property type="match status" value="1"/>
</dbReference>
<keyword evidence="5" id="KW-0472">Membrane</keyword>
<dbReference type="VEuPathDB" id="PiroplasmaDB:BOVATA_027780"/>
<keyword evidence="7" id="KW-0325">Glycoprotein</keyword>
<dbReference type="EMBL" id="BDSA01000003">
    <property type="protein sequence ID" value="GBE61285.1"/>
    <property type="molecule type" value="Genomic_DNA"/>
</dbReference>
<evidence type="ECO:0000256" key="8">
    <source>
        <dbReference type="SAM" id="SignalP"/>
    </source>
</evidence>
<evidence type="ECO:0000256" key="7">
    <source>
        <dbReference type="ARBA" id="ARBA00023180"/>
    </source>
</evidence>
<dbReference type="InterPro" id="IPR038160">
    <property type="entry name" value="6_CYS_dom_sf"/>
</dbReference>
<comment type="subcellular location">
    <subcellularLocation>
        <location evidence="1">Cell membrane</location>
    </subcellularLocation>
    <subcellularLocation>
        <location evidence="2">Cell surface</location>
    </subcellularLocation>
</comment>
<keyword evidence="11" id="KW-1185">Reference proteome</keyword>